<dbReference type="WBParaSite" id="DME_0000801101-mRNA-1">
    <property type="protein sequence ID" value="DME_0000801101-mRNA-1"/>
    <property type="gene ID" value="DME_0000801101"/>
</dbReference>
<evidence type="ECO:0000313" key="3">
    <source>
        <dbReference type="Proteomes" id="UP000274756"/>
    </source>
</evidence>
<dbReference type="Proteomes" id="UP000038040">
    <property type="component" value="Unplaced"/>
</dbReference>
<sequence>MLMDVASQAITVHTLSKYRVDIADTANTSLVGSTSSSLWVSSNYPGSEQRYWLYHCGASNNSGRNGVAIVMSDKAHSALIEWKPVNDRMAYVLRVSSAISRS</sequence>
<reference evidence="1 3" key="2">
    <citation type="submission" date="2018-11" db="EMBL/GenBank/DDBJ databases">
        <authorList>
            <consortium name="Pathogen Informatics"/>
        </authorList>
    </citation>
    <scope>NUCLEOTIDE SEQUENCE [LARGE SCALE GENOMIC DNA]</scope>
</reference>
<evidence type="ECO:0000313" key="1">
    <source>
        <dbReference type="EMBL" id="VDN52163.1"/>
    </source>
</evidence>
<evidence type="ECO:0000313" key="2">
    <source>
        <dbReference type="Proteomes" id="UP000038040"/>
    </source>
</evidence>
<protein>
    <submittedName>
        <fullName evidence="4">Ricin B-type lectin domain-containing protein</fullName>
    </submittedName>
</protein>
<accession>A0A0N4UJZ6</accession>
<gene>
    <name evidence="1" type="ORF">DME_LOCUS2136</name>
</gene>
<reference evidence="4" key="1">
    <citation type="submission" date="2017-02" db="UniProtKB">
        <authorList>
            <consortium name="WormBaseParasite"/>
        </authorList>
    </citation>
    <scope>IDENTIFICATION</scope>
</reference>
<keyword evidence="3" id="KW-1185">Reference proteome</keyword>
<dbReference type="AlphaFoldDB" id="A0A0N4UJZ6"/>
<dbReference type="EMBL" id="UYYG01000047">
    <property type="protein sequence ID" value="VDN52163.1"/>
    <property type="molecule type" value="Genomic_DNA"/>
</dbReference>
<proteinExistence type="predicted"/>
<name>A0A0N4UJZ6_DRAME</name>
<evidence type="ECO:0000313" key="4">
    <source>
        <dbReference type="WBParaSite" id="DME_0000801101-mRNA-1"/>
    </source>
</evidence>
<organism evidence="2 4">
    <name type="scientific">Dracunculus medinensis</name>
    <name type="common">Guinea worm</name>
    <dbReference type="NCBI Taxonomy" id="318479"/>
    <lineage>
        <taxon>Eukaryota</taxon>
        <taxon>Metazoa</taxon>
        <taxon>Ecdysozoa</taxon>
        <taxon>Nematoda</taxon>
        <taxon>Chromadorea</taxon>
        <taxon>Rhabditida</taxon>
        <taxon>Spirurina</taxon>
        <taxon>Dracunculoidea</taxon>
        <taxon>Dracunculidae</taxon>
        <taxon>Dracunculus</taxon>
    </lineage>
</organism>
<dbReference type="Proteomes" id="UP000274756">
    <property type="component" value="Unassembled WGS sequence"/>
</dbReference>